<sequence>MCVRIRRQTNIYYYYNTTKTTATTITTIEPLRTDAPANAAIINRQHSPSTPTTITVTTTTASIAAAASTATTTKTMKSADNIASRVEIEKPVKRIPQTKELSAMTSSVMAAEDSVLTTATTIATTADKMDEAQQTIKAITATQRQHDEDHTKAGAAVITTTTTITVYVFIARANQENMKNSPTTVLSDLQQKTSIAIHPTTTITAPINTINMNSPPASNSTQQSS</sequence>
<reference evidence="2" key="1">
    <citation type="submission" date="2013-07" db="EMBL/GenBank/DDBJ databases">
        <authorList>
            <person name="Geib S."/>
        </authorList>
    </citation>
    <scope>NUCLEOTIDE SEQUENCE</scope>
</reference>
<name>W8BSN1_CERCA</name>
<proteinExistence type="evidence at transcript level"/>
<feature type="region of interest" description="Disordered" evidence="1">
    <location>
        <begin position="206"/>
        <end position="225"/>
    </location>
</feature>
<accession>W8BSN1</accession>
<organism evidence="2">
    <name type="scientific">Ceratitis capitata</name>
    <name type="common">Mediterranean fruit fly</name>
    <name type="synonym">Tephritis capitata</name>
    <dbReference type="NCBI Taxonomy" id="7213"/>
    <lineage>
        <taxon>Eukaryota</taxon>
        <taxon>Metazoa</taxon>
        <taxon>Ecdysozoa</taxon>
        <taxon>Arthropoda</taxon>
        <taxon>Hexapoda</taxon>
        <taxon>Insecta</taxon>
        <taxon>Pterygota</taxon>
        <taxon>Neoptera</taxon>
        <taxon>Endopterygota</taxon>
        <taxon>Diptera</taxon>
        <taxon>Brachycera</taxon>
        <taxon>Muscomorpha</taxon>
        <taxon>Tephritoidea</taxon>
        <taxon>Tephritidae</taxon>
        <taxon>Ceratitis</taxon>
        <taxon>Ceratitis</taxon>
    </lineage>
</organism>
<evidence type="ECO:0000256" key="1">
    <source>
        <dbReference type="SAM" id="MobiDB-lite"/>
    </source>
</evidence>
<dbReference type="OrthoDB" id="5858677at2759"/>
<feature type="compositionally biased region" description="Polar residues" evidence="1">
    <location>
        <begin position="212"/>
        <end position="225"/>
    </location>
</feature>
<dbReference type="AlphaFoldDB" id="W8BSN1"/>
<evidence type="ECO:0000313" key="2">
    <source>
        <dbReference type="EMBL" id="JAB96291.1"/>
    </source>
</evidence>
<reference evidence="2" key="2">
    <citation type="journal article" date="2014" name="BMC Genomics">
        <title>A genomic perspective to assessing quality of mass-reared SIT flies used in Mediterranean fruit fly (Ceratitis capitata) eradication in California.</title>
        <authorList>
            <person name="Calla B."/>
            <person name="Hall B."/>
            <person name="Hou S."/>
            <person name="Geib S.M."/>
        </authorList>
    </citation>
    <scope>NUCLEOTIDE SEQUENCE</scope>
</reference>
<protein>
    <submittedName>
        <fullName evidence="2">Uncharacterized protein</fullName>
    </submittedName>
</protein>
<dbReference type="EMBL" id="GAMC01010264">
    <property type="protein sequence ID" value="JAB96291.1"/>
    <property type="molecule type" value="mRNA"/>
</dbReference>